<name>A0A0G4J878_PLABS</name>
<protein>
    <submittedName>
        <fullName evidence="1">Uncharacterized protein</fullName>
    </submittedName>
</protein>
<evidence type="ECO:0000313" key="2">
    <source>
        <dbReference type="Proteomes" id="UP000039324"/>
    </source>
</evidence>
<reference evidence="1 2" key="1">
    <citation type="submission" date="2015-02" db="EMBL/GenBank/DDBJ databases">
        <authorList>
            <person name="Chooi Y.-H."/>
        </authorList>
    </citation>
    <scope>NUCLEOTIDE SEQUENCE [LARGE SCALE GENOMIC DNA]</scope>
    <source>
        <strain evidence="1">E3</strain>
    </source>
</reference>
<gene>
    <name evidence="1" type="ORF">PBRA_003304</name>
</gene>
<sequence>MFTFVGRLRPLVKAGADLIIHAFVVVQVSPGPLVVVRDAREVADVFWVSLRRLHRSAVDFDVYAVSDFVARYPPALRVVFRSLPRQWFALPAIAVDGAPRYLWGISLELVRSLLSAANHDARASALSPRAGAVLMTRSNELWLWLSSNYCCRRSRTTG</sequence>
<dbReference type="EMBL" id="CDSF01000155">
    <property type="protein sequence ID" value="CEP03697.1"/>
    <property type="molecule type" value="Genomic_DNA"/>
</dbReference>
<accession>A0A0G4J878</accession>
<dbReference type="AlphaFoldDB" id="A0A0G4J878"/>
<proteinExistence type="predicted"/>
<keyword evidence="2" id="KW-1185">Reference proteome</keyword>
<evidence type="ECO:0000313" key="1">
    <source>
        <dbReference type="EMBL" id="CEP03697.1"/>
    </source>
</evidence>
<organism evidence="1 2">
    <name type="scientific">Plasmodiophora brassicae</name>
    <name type="common">Clubroot disease agent</name>
    <dbReference type="NCBI Taxonomy" id="37360"/>
    <lineage>
        <taxon>Eukaryota</taxon>
        <taxon>Sar</taxon>
        <taxon>Rhizaria</taxon>
        <taxon>Endomyxa</taxon>
        <taxon>Phytomyxea</taxon>
        <taxon>Plasmodiophorida</taxon>
        <taxon>Plasmodiophoridae</taxon>
        <taxon>Plasmodiophora</taxon>
    </lineage>
</organism>
<dbReference type="Proteomes" id="UP000039324">
    <property type="component" value="Unassembled WGS sequence"/>
</dbReference>
<dbReference type="Gene3D" id="3.90.79.10">
    <property type="entry name" value="Nucleoside Triphosphate Pyrophosphohydrolase"/>
    <property type="match status" value="1"/>
</dbReference>